<dbReference type="InterPro" id="IPR023614">
    <property type="entry name" value="Porin_dom_sf"/>
</dbReference>
<feature type="compositionally biased region" description="Low complexity" evidence="1">
    <location>
        <begin position="63"/>
        <end position="88"/>
    </location>
</feature>
<evidence type="ECO:0000313" key="3">
    <source>
        <dbReference type="EMBL" id="MFK2878067.1"/>
    </source>
</evidence>
<proteinExistence type="predicted"/>
<dbReference type="CDD" id="cd14686">
    <property type="entry name" value="bZIP"/>
    <property type="match status" value="1"/>
</dbReference>
<dbReference type="RefSeq" id="WP_404614546.1">
    <property type="nucleotide sequence ID" value="NZ_JADIKK010000008.1"/>
</dbReference>
<keyword evidence="2" id="KW-0732">Signal</keyword>
<feature type="region of interest" description="Disordered" evidence="1">
    <location>
        <begin position="62"/>
        <end position="88"/>
    </location>
</feature>
<keyword evidence="4" id="KW-1185">Reference proteome</keyword>
<accession>A0ABW8J6Z4</accession>
<evidence type="ECO:0000313" key="4">
    <source>
        <dbReference type="Proteomes" id="UP001620339"/>
    </source>
</evidence>
<feature type="signal peptide" evidence="2">
    <location>
        <begin position="1"/>
        <end position="29"/>
    </location>
</feature>
<feature type="chain" id="PRO_5045420594" description="Porin" evidence="2">
    <location>
        <begin position="30"/>
        <end position="478"/>
    </location>
</feature>
<evidence type="ECO:0000256" key="1">
    <source>
        <dbReference type="SAM" id="MobiDB-lite"/>
    </source>
</evidence>
<dbReference type="Proteomes" id="UP001620339">
    <property type="component" value="Unassembled WGS sequence"/>
</dbReference>
<dbReference type="SUPFAM" id="SSF56935">
    <property type="entry name" value="Porins"/>
    <property type="match status" value="1"/>
</dbReference>
<dbReference type="EMBL" id="JADIKK010000008">
    <property type="protein sequence ID" value="MFK2878067.1"/>
    <property type="molecule type" value="Genomic_DNA"/>
</dbReference>
<organism evidence="3 4">
    <name type="scientific">Rhodanobacter hydrolyticus</name>
    <dbReference type="NCBI Taxonomy" id="2250595"/>
    <lineage>
        <taxon>Bacteria</taxon>
        <taxon>Pseudomonadati</taxon>
        <taxon>Pseudomonadota</taxon>
        <taxon>Gammaproteobacteria</taxon>
        <taxon>Lysobacterales</taxon>
        <taxon>Rhodanobacteraceae</taxon>
        <taxon>Rhodanobacter</taxon>
    </lineage>
</organism>
<comment type="caution">
    <text evidence="3">The sequence shown here is derived from an EMBL/GenBank/DDBJ whole genome shotgun (WGS) entry which is preliminary data.</text>
</comment>
<reference evidence="3 4" key="1">
    <citation type="submission" date="2020-10" db="EMBL/GenBank/DDBJ databases">
        <title>Phylogeny of dyella-like bacteria.</title>
        <authorList>
            <person name="Fu J."/>
        </authorList>
    </citation>
    <scope>NUCLEOTIDE SEQUENCE [LARGE SCALE GENOMIC DNA]</scope>
    <source>
        <strain evidence="3 4">KACC 19113</strain>
    </source>
</reference>
<name>A0ABW8J6Z4_9GAMM</name>
<dbReference type="Gene3D" id="2.40.160.10">
    <property type="entry name" value="Porin"/>
    <property type="match status" value="1"/>
</dbReference>
<gene>
    <name evidence="3" type="ORF">ISP25_13385</name>
</gene>
<sequence length="478" mass="51143">MSPTLVRRCRAPLALGVAVAFSLPWAASAQTTGSTGDSTREQQLEQRVDQLEQEVAQLKAMIQTQQQQPASQTAQGTPAAGAQNVAAAPATNTGKPVFSSAPGLSVALHGFISASAFSQNKSFVYGNGQNAEYPSSTSTNGTLSGVDVRNTRFWLDFSGARLAGDWTGGGRIEMDFFGGYNGTGAYAQQQPIPRLRQAYMDLVNADSGSTVRIGQQWDLLFPLDSVTASLSHIAFPLGFGTGMIGWRYPGVVWMQDLNHGSGGVQWRLDMGAFEGSWNGPDAAVNNINYLTAGNAGFRPQVEARLHVQGANWLAYAVAHYSTVDLRGVSGTVATPVQSNVKSVGYEVGGQWKPGPWVFRANVYTGKGLGEVFGDLSQFGDIKDTGGYLQAGYNFTPSWNLSAVYASSKPNKDDVIRWMGNGSTGLLRSRQTGMDLTYAAGNYELGVEWLYGWLDSTTNGIDTKTTSGNQVSLSALYHF</sequence>
<evidence type="ECO:0000256" key="2">
    <source>
        <dbReference type="SAM" id="SignalP"/>
    </source>
</evidence>
<evidence type="ECO:0008006" key="5">
    <source>
        <dbReference type="Google" id="ProtNLM"/>
    </source>
</evidence>
<protein>
    <recommendedName>
        <fullName evidence="5">Porin</fullName>
    </recommendedName>
</protein>